<keyword evidence="6" id="KW-1185">Reference proteome</keyword>
<dbReference type="SMART" id="SM00421">
    <property type="entry name" value="HTH_LUXR"/>
    <property type="match status" value="1"/>
</dbReference>
<evidence type="ECO:0000256" key="3">
    <source>
        <dbReference type="ARBA" id="ARBA00023163"/>
    </source>
</evidence>
<evidence type="ECO:0000256" key="1">
    <source>
        <dbReference type="ARBA" id="ARBA00023015"/>
    </source>
</evidence>
<dbReference type="PROSITE" id="PS00622">
    <property type="entry name" value="HTH_LUXR_1"/>
    <property type="match status" value="1"/>
</dbReference>
<dbReference type="CDD" id="cd06170">
    <property type="entry name" value="LuxR_C_like"/>
    <property type="match status" value="1"/>
</dbReference>
<dbReference type="PANTHER" id="PTHR44688:SF16">
    <property type="entry name" value="DNA-BINDING TRANSCRIPTIONAL ACTIVATOR DEVR_DOSR"/>
    <property type="match status" value="1"/>
</dbReference>
<dbReference type="SUPFAM" id="SSF46894">
    <property type="entry name" value="C-terminal effector domain of the bipartite response regulators"/>
    <property type="match status" value="1"/>
</dbReference>
<dbReference type="EMBL" id="AHAM01000223">
    <property type="protein sequence ID" value="EHK54160.1"/>
    <property type="molecule type" value="Genomic_DNA"/>
</dbReference>
<dbReference type="InterPro" id="IPR000792">
    <property type="entry name" value="Tscrpt_reg_LuxR_C"/>
</dbReference>
<dbReference type="Proteomes" id="UP000003250">
    <property type="component" value="Unassembled WGS sequence"/>
</dbReference>
<dbReference type="Pfam" id="PF00196">
    <property type="entry name" value="GerE"/>
    <property type="match status" value="1"/>
</dbReference>
<dbReference type="PATRIC" id="fig|1107882.3.peg.5136"/>
<evidence type="ECO:0000313" key="6">
    <source>
        <dbReference type="Proteomes" id="UP000003250"/>
    </source>
</evidence>
<evidence type="ECO:0000256" key="2">
    <source>
        <dbReference type="ARBA" id="ARBA00023125"/>
    </source>
</evidence>
<keyword evidence="3" id="KW-0804">Transcription</keyword>
<evidence type="ECO:0000259" key="4">
    <source>
        <dbReference type="PROSITE" id="PS50043"/>
    </source>
</evidence>
<organism evidence="5 6">
    <name type="scientific">Mesorhizobium alhagi CCNWXJ12-2</name>
    <dbReference type="NCBI Taxonomy" id="1107882"/>
    <lineage>
        <taxon>Bacteria</taxon>
        <taxon>Pseudomonadati</taxon>
        <taxon>Pseudomonadota</taxon>
        <taxon>Alphaproteobacteria</taxon>
        <taxon>Hyphomicrobiales</taxon>
        <taxon>Phyllobacteriaceae</taxon>
        <taxon>Allomesorhizobium</taxon>
    </lineage>
</organism>
<accession>H0HYP0</accession>
<proteinExistence type="predicted"/>
<dbReference type="GO" id="GO:0006355">
    <property type="term" value="P:regulation of DNA-templated transcription"/>
    <property type="evidence" value="ECO:0007669"/>
    <property type="project" value="InterPro"/>
</dbReference>
<gene>
    <name evidence="5" type="ORF">MAXJ12_26478</name>
</gene>
<reference evidence="5 6" key="1">
    <citation type="journal article" date="2012" name="J. Bacteriol.">
        <title>Draft Genome Sequence of Mesorhizobium alhagi CCNWXJ12-2T, a Novel Salt-Resistant Species Isolated from the Desert of Northwestern China.</title>
        <authorList>
            <person name="Zhou M."/>
            <person name="Chen W."/>
            <person name="Chen H."/>
            <person name="Wei G."/>
        </authorList>
    </citation>
    <scope>NUCLEOTIDE SEQUENCE [LARGE SCALE GENOMIC DNA]</scope>
    <source>
        <strain evidence="5 6">CCNWXJ12-2</strain>
    </source>
</reference>
<dbReference type="PROSITE" id="PS50043">
    <property type="entry name" value="HTH_LUXR_2"/>
    <property type="match status" value="1"/>
</dbReference>
<feature type="domain" description="HTH luxR-type" evidence="4">
    <location>
        <begin position="189"/>
        <end position="254"/>
    </location>
</feature>
<name>H0HYP0_9HYPH</name>
<dbReference type="AlphaFoldDB" id="H0HYP0"/>
<dbReference type="GO" id="GO:0003677">
    <property type="term" value="F:DNA binding"/>
    <property type="evidence" value="ECO:0007669"/>
    <property type="project" value="UniProtKB-KW"/>
</dbReference>
<dbReference type="PANTHER" id="PTHR44688">
    <property type="entry name" value="DNA-BINDING TRANSCRIPTIONAL ACTIVATOR DEVR_DOSR"/>
    <property type="match status" value="1"/>
</dbReference>
<keyword evidence="1" id="KW-0805">Transcription regulation</keyword>
<keyword evidence="2" id="KW-0238">DNA-binding</keyword>
<dbReference type="Gene3D" id="3.40.50.2300">
    <property type="match status" value="1"/>
</dbReference>
<dbReference type="InterPro" id="IPR016032">
    <property type="entry name" value="Sig_transdc_resp-reg_C-effctor"/>
</dbReference>
<evidence type="ECO:0000313" key="5">
    <source>
        <dbReference type="EMBL" id="EHK54160.1"/>
    </source>
</evidence>
<protein>
    <submittedName>
        <fullName evidence="5">Response regulator receiver protein</fullName>
    </submittedName>
</protein>
<dbReference type="PRINTS" id="PR00038">
    <property type="entry name" value="HTHLUXR"/>
</dbReference>
<sequence>MEGIVMFESRRDGIGRSMPDAVKLAHTIQRTLLFVAPPGSISECVTEAVEREFTGISVEQINDVESIFAELEHPASLILIDTSFLPEIETRSREIARHHPAAVVALIFDDSWHSPDVLHRILFSKTVRGVLPMNLRLDIWLSVVRLMLRGGEYFPPWVLQVCSEGSPMSVHRSTVVGLDNEPSSTHHAGPASLGYLTERELQILKLVSRGFQNKVIAGKLNLSEHTVKVHLHHIIKKLGTHNRTSAAAIFLRANAALTHAAPLGVG</sequence>